<feature type="domain" description="HNH nuclease" evidence="2">
    <location>
        <begin position="223"/>
        <end position="311"/>
    </location>
</feature>
<dbReference type="OrthoDB" id="4604435at2759"/>
<dbReference type="Proteomes" id="UP000275385">
    <property type="component" value="Unassembled WGS sequence"/>
</dbReference>
<keyword evidence="4" id="KW-1185">Reference proteome</keyword>
<organism evidence="3 4">
    <name type="scientific">Coniochaeta pulveracea</name>
    <dbReference type="NCBI Taxonomy" id="177199"/>
    <lineage>
        <taxon>Eukaryota</taxon>
        <taxon>Fungi</taxon>
        <taxon>Dikarya</taxon>
        <taxon>Ascomycota</taxon>
        <taxon>Pezizomycotina</taxon>
        <taxon>Sordariomycetes</taxon>
        <taxon>Sordariomycetidae</taxon>
        <taxon>Coniochaetales</taxon>
        <taxon>Coniochaetaceae</taxon>
        <taxon>Coniochaeta</taxon>
    </lineage>
</organism>
<reference evidence="3 4" key="1">
    <citation type="submission" date="2018-08" db="EMBL/GenBank/DDBJ databases">
        <title>Draft genome of the lignicolous fungus Coniochaeta pulveracea.</title>
        <authorList>
            <person name="Borstlap C.J."/>
            <person name="De Witt R.N."/>
            <person name="Botha A."/>
            <person name="Volschenk H."/>
        </authorList>
    </citation>
    <scope>NUCLEOTIDE SEQUENCE [LARGE SCALE GENOMIC DNA]</scope>
    <source>
        <strain evidence="3 4">CAB683</strain>
    </source>
</reference>
<accession>A0A420Y4F3</accession>
<name>A0A420Y4F3_9PEZI</name>
<feature type="region of interest" description="Disordered" evidence="1">
    <location>
        <begin position="454"/>
        <end position="483"/>
    </location>
</feature>
<evidence type="ECO:0000259" key="2">
    <source>
        <dbReference type="Pfam" id="PF13391"/>
    </source>
</evidence>
<dbReference type="InterPro" id="IPR003615">
    <property type="entry name" value="HNH_nuc"/>
</dbReference>
<evidence type="ECO:0000256" key="1">
    <source>
        <dbReference type="SAM" id="MobiDB-lite"/>
    </source>
</evidence>
<feature type="compositionally biased region" description="Acidic residues" evidence="1">
    <location>
        <begin position="172"/>
        <end position="190"/>
    </location>
</feature>
<evidence type="ECO:0000313" key="4">
    <source>
        <dbReference type="Proteomes" id="UP000275385"/>
    </source>
</evidence>
<comment type="caution">
    <text evidence="3">The sequence shown here is derived from an EMBL/GenBank/DDBJ whole genome shotgun (WGS) entry which is preliminary data.</text>
</comment>
<dbReference type="AlphaFoldDB" id="A0A420Y4F3"/>
<dbReference type="EMBL" id="QVQW01000052">
    <property type="protein sequence ID" value="RKU42748.1"/>
    <property type="molecule type" value="Genomic_DNA"/>
</dbReference>
<proteinExistence type="predicted"/>
<feature type="region of interest" description="Disordered" evidence="1">
    <location>
        <begin position="131"/>
        <end position="211"/>
    </location>
</feature>
<evidence type="ECO:0000313" key="3">
    <source>
        <dbReference type="EMBL" id="RKU42748.1"/>
    </source>
</evidence>
<feature type="compositionally biased region" description="Polar residues" evidence="1">
    <location>
        <begin position="137"/>
        <end position="149"/>
    </location>
</feature>
<sequence length="483" mass="53995">MAPPTPQEIELESAFRQFAGRSDPITQHNTATLYFPAEKRWQQPVDILPADELEIKLSLIKRFFEKCEDEFDDVDLSEPPRHWIAAMLQFDIAKLQHLTDSPFVDMAVWIGLPAIGPLIKKCLAKPVTAKEPEATRSAISSHASGISRQTSKRRATSAGTKTSSKRSRVASENDDDLDEEDAEGGDDIDDHDYRSSSPRIKAGTAKRDRREKAKRLELDEFRCIVCETDSPAVCHIVPFCVNSSKAHIGDWQEWLRLSVGFWKESSSSIDGGLLKRSFTSSEPGTSDKQWNMVCLNHQLHTWWGQARWGFKCLGTTDEGPARKAGHAKLKLQFHWMPRRATDRKVATLGLTLADFKSAFDGNWGDPKRKPLVCLTYPGTGRLIETGDIFYVQVPTSDLPKMELAFQIQWAVLKIAAIAGGAEALEYLPDRPEDDKNGQFYAAIMRQAREEWYGSRDAMAAPGSSAQQRATDNTESTSPVSPPD</sequence>
<dbReference type="Pfam" id="PF13391">
    <property type="entry name" value="HNH_2"/>
    <property type="match status" value="1"/>
</dbReference>
<gene>
    <name evidence="3" type="ORF">DL546_005783</name>
</gene>
<feature type="compositionally biased region" description="Polar residues" evidence="1">
    <location>
        <begin position="463"/>
        <end position="483"/>
    </location>
</feature>
<protein>
    <recommendedName>
        <fullName evidence="2">HNH nuclease domain-containing protein</fullName>
    </recommendedName>
</protein>